<dbReference type="KEGG" id="samy:DB32_002461"/>
<keyword evidence="4" id="KW-1185">Reference proteome</keyword>
<proteinExistence type="inferred from homology"/>
<protein>
    <submittedName>
        <fullName evidence="3">Phage shock protein A</fullName>
    </submittedName>
</protein>
<evidence type="ECO:0000313" key="3">
    <source>
        <dbReference type="EMBL" id="AKF05312.1"/>
    </source>
</evidence>
<dbReference type="EMBL" id="CP011125">
    <property type="protein sequence ID" value="AKF05312.1"/>
    <property type="molecule type" value="Genomic_DNA"/>
</dbReference>
<evidence type="ECO:0000256" key="2">
    <source>
        <dbReference type="SAM" id="Coils"/>
    </source>
</evidence>
<name>A0A0F6W1T2_9BACT</name>
<dbReference type="Proteomes" id="UP000034883">
    <property type="component" value="Chromosome"/>
</dbReference>
<feature type="coiled-coil region" evidence="2">
    <location>
        <begin position="168"/>
        <end position="195"/>
    </location>
</feature>
<evidence type="ECO:0000256" key="1">
    <source>
        <dbReference type="ARBA" id="ARBA00043985"/>
    </source>
</evidence>
<dbReference type="OrthoDB" id="9779630at2"/>
<gene>
    <name evidence="3" type="ORF">DB32_002461</name>
</gene>
<dbReference type="Pfam" id="PF04012">
    <property type="entry name" value="PspA_IM30"/>
    <property type="match status" value="1"/>
</dbReference>
<comment type="similarity">
    <text evidence="1">Belongs to the PspA/Vipp/IM30 family.</text>
</comment>
<reference evidence="3 4" key="1">
    <citation type="submission" date="2015-03" db="EMBL/GenBank/DDBJ databases">
        <title>Genome assembly of Sandaracinus amylolyticus DSM 53668.</title>
        <authorList>
            <person name="Sharma G."/>
            <person name="Subramanian S."/>
        </authorList>
    </citation>
    <scope>NUCLEOTIDE SEQUENCE [LARGE SCALE GENOMIC DNA]</scope>
    <source>
        <strain evidence="3 4">DSM 53668</strain>
    </source>
</reference>
<accession>A0A0F6W1T2</accession>
<dbReference type="RefSeq" id="WP_053232567.1">
    <property type="nucleotide sequence ID" value="NZ_CP011125.1"/>
</dbReference>
<sequence length="266" mass="29868">MGFFGRLATLIKSNLNDLISKSEDPEKMLNQIILDMNAQLVEAKKQVAIAIADEKRLHRQWQSEKAVSDEWHKKAMLAVRAGDDALAKEALQRKKEHEQIAKAFEDQWKKQNIAVNQVKAALQALNNKIGEAKRKKDVLIARNNRAKAMQEIQKTMGSLQDTSAFDAFSRMEQKIEQAEAEAEAAGELHEEYSGDVLKNKFARLEQTAGADADLEELKREMGLMPAREAAVPARVEAEEAPMDEAEMAELEAALEELKKREEMAKG</sequence>
<dbReference type="InterPro" id="IPR007157">
    <property type="entry name" value="PspA_VIPP1"/>
</dbReference>
<evidence type="ECO:0000313" key="4">
    <source>
        <dbReference type="Proteomes" id="UP000034883"/>
    </source>
</evidence>
<dbReference type="AlphaFoldDB" id="A0A0F6W1T2"/>
<keyword evidence="2" id="KW-0175">Coiled coil</keyword>
<feature type="coiled-coil region" evidence="2">
    <location>
        <begin position="87"/>
        <end position="142"/>
    </location>
</feature>
<dbReference type="PANTHER" id="PTHR31088:SF6">
    <property type="entry name" value="PHAGE SHOCK PROTEIN A"/>
    <property type="match status" value="1"/>
</dbReference>
<dbReference type="STRING" id="927083.DB32_002461"/>
<dbReference type="PANTHER" id="PTHR31088">
    <property type="entry name" value="MEMBRANE-ASSOCIATED PROTEIN VIPP1, CHLOROPLASTIC"/>
    <property type="match status" value="1"/>
</dbReference>
<organism evidence="3 4">
    <name type="scientific">Sandaracinus amylolyticus</name>
    <dbReference type="NCBI Taxonomy" id="927083"/>
    <lineage>
        <taxon>Bacteria</taxon>
        <taxon>Pseudomonadati</taxon>
        <taxon>Myxococcota</taxon>
        <taxon>Polyangia</taxon>
        <taxon>Polyangiales</taxon>
        <taxon>Sandaracinaceae</taxon>
        <taxon>Sandaracinus</taxon>
    </lineage>
</organism>